<gene>
    <name evidence="2" type="ORF">E2C01_041634</name>
</gene>
<keyword evidence="1" id="KW-1133">Transmembrane helix</keyword>
<keyword evidence="1" id="KW-0472">Membrane</keyword>
<feature type="transmembrane region" description="Helical" evidence="1">
    <location>
        <begin position="56"/>
        <end position="86"/>
    </location>
</feature>
<dbReference type="EMBL" id="VSRR010007973">
    <property type="protein sequence ID" value="MPC47873.1"/>
    <property type="molecule type" value="Genomic_DNA"/>
</dbReference>
<evidence type="ECO:0000256" key="1">
    <source>
        <dbReference type="SAM" id="Phobius"/>
    </source>
</evidence>
<comment type="caution">
    <text evidence="2">The sequence shown here is derived from an EMBL/GenBank/DDBJ whole genome shotgun (WGS) entry which is preliminary data.</text>
</comment>
<sequence length="89" mass="9251">MTGPAVMVRGTVVEEREQPGRSGTLTSMASGGAAAATARDEAIDCLSESLAGSFSLFLVALSALLVTAFLRGRVMAIFFDGIFLLFSSM</sequence>
<dbReference type="AlphaFoldDB" id="A0A5B7FS84"/>
<evidence type="ECO:0000313" key="2">
    <source>
        <dbReference type="EMBL" id="MPC47873.1"/>
    </source>
</evidence>
<accession>A0A5B7FS84</accession>
<protein>
    <submittedName>
        <fullName evidence="2">Uncharacterized protein</fullName>
    </submittedName>
</protein>
<dbReference type="Proteomes" id="UP000324222">
    <property type="component" value="Unassembled WGS sequence"/>
</dbReference>
<evidence type="ECO:0000313" key="3">
    <source>
        <dbReference type="Proteomes" id="UP000324222"/>
    </source>
</evidence>
<keyword evidence="1" id="KW-0812">Transmembrane</keyword>
<reference evidence="2 3" key="1">
    <citation type="submission" date="2019-05" db="EMBL/GenBank/DDBJ databases">
        <title>Another draft genome of Portunus trituberculatus and its Hox gene families provides insights of decapod evolution.</title>
        <authorList>
            <person name="Jeong J.-H."/>
            <person name="Song I."/>
            <person name="Kim S."/>
            <person name="Choi T."/>
            <person name="Kim D."/>
            <person name="Ryu S."/>
            <person name="Kim W."/>
        </authorList>
    </citation>
    <scope>NUCLEOTIDE SEQUENCE [LARGE SCALE GENOMIC DNA]</scope>
    <source>
        <tissue evidence="2">Muscle</tissue>
    </source>
</reference>
<organism evidence="2 3">
    <name type="scientific">Portunus trituberculatus</name>
    <name type="common">Swimming crab</name>
    <name type="synonym">Neptunus trituberculatus</name>
    <dbReference type="NCBI Taxonomy" id="210409"/>
    <lineage>
        <taxon>Eukaryota</taxon>
        <taxon>Metazoa</taxon>
        <taxon>Ecdysozoa</taxon>
        <taxon>Arthropoda</taxon>
        <taxon>Crustacea</taxon>
        <taxon>Multicrustacea</taxon>
        <taxon>Malacostraca</taxon>
        <taxon>Eumalacostraca</taxon>
        <taxon>Eucarida</taxon>
        <taxon>Decapoda</taxon>
        <taxon>Pleocyemata</taxon>
        <taxon>Brachyura</taxon>
        <taxon>Eubrachyura</taxon>
        <taxon>Portunoidea</taxon>
        <taxon>Portunidae</taxon>
        <taxon>Portuninae</taxon>
        <taxon>Portunus</taxon>
    </lineage>
</organism>
<keyword evidence="3" id="KW-1185">Reference proteome</keyword>
<name>A0A5B7FS84_PORTR</name>
<proteinExistence type="predicted"/>